<dbReference type="NCBIfam" id="NF038117">
    <property type="entry name" value="choice_anch_I"/>
    <property type="match status" value="1"/>
</dbReference>
<sequence length="1182" mass="125185">MSALQPSQPDSPSLSNQTGFLTKIGGFAGSGSEISAYDATTQRLFVISGGTDLEILDLSNPTNPTLVDTLDISEYGAGANSVAIHNGIVAVAVEAEPVTEAGKVVFFRTDGTFLNAVEVGALPDMLTFTPDGSKVLVANEGEPSEDYTVDPEGSVSIINLFNGVENATVSTADFRAFNDRQTELQANGVRILGPNATVAQDVEPEYIAISADGSTAYVTLQENNAVAVVDIATSTVTAIQPLGYKDYTQGNNRLDASDADGEINIRNQPVFGMYQPDAIATFTAGGQTYYITANEGDARIRPTGDEEVPGQAEGDLFNEEVRFSDLPLDPTAFPNAAELQADENLGRLIVTSTMGDTDGDGDFDQVFTYGGRSFSIRDAAGNLVYDSGDDFEQITAATLPDNFNSDNDENTFDTRSDNKGPEPEGVVTARINDRTYAFVGLERVGGIMVYEVTNPDRPVFVQYINTRDFSGDAEEIQGDSGPEGLTFISAEDSPNGTPLLVVNYEVSNTTAIFEVNPPVRISDIQGAAHVSPLVGQDVTDVPGVVTAVDSNGFYLQDPNPDDNDATSEGIFVFTGNSPTVQVGDAVQVSGTVSEFQPGGESTRNLSITQISGDISVEVLSSGNPLPTATIIGAEGRTPPTEIINNDATAPTPEGLNNSPFDPDEDGIDFYESLEGMRVTVRDAVAVSPTNQFGEIFTLADNGENATGVSDRGTINISPNDFNPERVQVQFDDDLLPGFEQTVNVGARLGDVTGVVGYSFGNYEVNVTEPFTPSDSTLQPEVSALRGTDTQLTIASYNVLNLDPKIEDPALTEGGENDVDDDIGSGQFDAIAAHIVNNLNSPDIVALQEIQDNDGAEISAVTSASETLEQLIDRIEAISGIRYAYIDNPFIGNGTSGGQPGGNIRNAFLYNPDRVSFVEGSLRTVTDPADQQTNENNPFFGSRLPLAATFTFNGEDVTVVNNHFSSKGGSAPLFGQLQPADQLQENPAVNSDVDVRRAQARSVRSFVDGITAENPDANVVVAGDLNEFEFISPLTILERSLTNLTNTLPENERYSYIFQGNSQSLDHILVSNNLADRSEFDAVHVNAEFSNQASDHDPLLVRITLNGDSDDALLNNLTTRTATTQSSQVATIDRGAGTAMAEPVTGVTNAATFSAGINLLQPSDTPLTSGLTSPIAAGAANGS</sequence>
<dbReference type="CDD" id="cd10283">
    <property type="entry name" value="MnuA_DNase1-like"/>
    <property type="match status" value="1"/>
</dbReference>
<dbReference type="Pfam" id="PF03372">
    <property type="entry name" value="Exo_endo_phos"/>
    <property type="match status" value="1"/>
</dbReference>
<feature type="region of interest" description="Disordered" evidence="1">
    <location>
        <begin position="643"/>
        <end position="663"/>
    </location>
</feature>
<dbReference type="InterPro" id="IPR015943">
    <property type="entry name" value="WD40/YVTN_repeat-like_dom_sf"/>
</dbReference>
<dbReference type="Gene3D" id="2.130.10.10">
    <property type="entry name" value="YVTN repeat-like/Quinoprotein amine dehydrogenase"/>
    <property type="match status" value="1"/>
</dbReference>
<feature type="region of interest" description="Disordered" evidence="1">
    <location>
        <begin position="399"/>
        <end position="425"/>
    </location>
</feature>
<reference evidence="4" key="1">
    <citation type="submission" date="2022-12" db="EMBL/GenBank/DDBJ databases">
        <title>Polyphasic identification of a Novel Hot-Spring Cyanobacterium Ocullathermofonsia sinensis gen nov. sp. nov. and Genomic Insights on its Adaptations to the Thermal Habitat.</title>
        <authorList>
            <person name="Daroch M."/>
            <person name="Tang J."/>
            <person name="Jiang Y."/>
        </authorList>
    </citation>
    <scope>NUCLEOTIDE SEQUENCE</scope>
    <source>
        <strain evidence="4">PKUAC-SCTA174</strain>
    </source>
</reference>
<dbReference type="Pfam" id="PF22494">
    <property type="entry name" value="choice_anch_I"/>
    <property type="match status" value="1"/>
</dbReference>
<evidence type="ECO:0000259" key="3">
    <source>
        <dbReference type="Pfam" id="PF22494"/>
    </source>
</evidence>
<organism evidence="4 5">
    <name type="scientific">Thermocoleostomius sinensis A174</name>
    <dbReference type="NCBI Taxonomy" id="2016057"/>
    <lineage>
        <taxon>Bacteria</taxon>
        <taxon>Bacillati</taxon>
        <taxon>Cyanobacteriota</taxon>
        <taxon>Cyanophyceae</taxon>
        <taxon>Oculatellales</taxon>
        <taxon>Oculatellaceae</taxon>
        <taxon>Thermocoleostomius</taxon>
    </lineage>
</organism>
<dbReference type="EMBL" id="CP113797">
    <property type="protein sequence ID" value="WAL58351.1"/>
    <property type="molecule type" value="Genomic_DNA"/>
</dbReference>
<feature type="domain" description="Choice-of-anchor I" evidence="3">
    <location>
        <begin position="29"/>
        <end position="515"/>
    </location>
</feature>
<accession>A0A9E9C2X3</accession>
<feature type="compositionally biased region" description="Polar residues" evidence="1">
    <location>
        <begin position="643"/>
        <end position="659"/>
    </location>
</feature>
<dbReference type="Proteomes" id="UP001163152">
    <property type="component" value="Chromosome"/>
</dbReference>
<evidence type="ECO:0000256" key="1">
    <source>
        <dbReference type="SAM" id="MobiDB-lite"/>
    </source>
</evidence>
<evidence type="ECO:0000313" key="4">
    <source>
        <dbReference type="EMBL" id="WAL58351.1"/>
    </source>
</evidence>
<dbReference type="RefSeq" id="WP_268607766.1">
    <property type="nucleotide sequence ID" value="NZ_CP113797.1"/>
</dbReference>
<keyword evidence="5" id="KW-1185">Reference proteome</keyword>
<dbReference type="SUPFAM" id="SSF56219">
    <property type="entry name" value="DNase I-like"/>
    <property type="match status" value="1"/>
</dbReference>
<dbReference type="InterPro" id="IPR036691">
    <property type="entry name" value="Endo/exonu/phosph_ase_sf"/>
</dbReference>
<dbReference type="GO" id="GO:0003824">
    <property type="term" value="F:catalytic activity"/>
    <property type="evidence" value="ECO:0007669"/>
    <property type="project" value="InterPro"/>
</dbReference>
<feature type="compositionally biased region" description="Basic and acidic residues" evidence="1">
    <location>
        <begin position="412"/>
        <end position="422"/>
    </location>
</feature>
<dbReference type="AlphaFoldDB" id="A0A9E9C2X3"/>
<evidence type="ECO:0000259" key="2">
    <source>
        <dbReference type="Pfam" id="PF03372"/>
    </source>
</evidence>
<dbReference type="InterPro" id="IPR055188">
    <property type="entry name" value="Choice_anch_I"/>
</dbReference>
<dbReference type="KEGG" id="tsin:OXH18_14270"/>
<dbReference type="InterPro" id="IPR011044">
    <property type="entry name" value="Quino_amine_DH_bsu"/>
</dbReference>
<proteinExistence type="predicted"/>
<dbReference type="InterPro" id="IPR005135">
    <property type="entry name" value="Endo/exonuclease/phosphatase"/>
</dbReference>
<dbReference type="PANTHER" id="PTHR42834:SF1">
    <property type="entry name" value="ENDONUCLEASE_EXONUCLEASE_PHOSPHATASE FAMILY PROTEIN (AFU_ORTHOLOGUE AFUA_3G09210)"/>
    <property type="match status" value="1"/>
</dbReference>
<dbReference type="SUPFAM" id="SSF50969">
    <property type="entry name" value="YVTN repeat-like/Quinoprotein amine dehydrogenase"/>
    <property type="match status" value="1"/>
</dbReference>
<dbReference type="CDD" id="cd04486">
    <property type="entry name" value="YhcR_OBF_like"/>
    <property type="match status" value="1"/>
</dbReference>
<name>A0A9E9C2X3_9CYAN</name>
<evidence type="ECO:0000313" key="5">
    <source>
        <dbReference type="Proteomes" id="UP001163152"/>
    </source>
</evidence>
<protein>
    <submittedName>
        <fullName evidence="4">Choice-of-anchor I family protein</fullName>
    </submittedName>
</protein>
<dbReference type="Gene3D" id="3.60.10.10">
    <property type="entry name" value="Endonuclease/exonuclease/phosphatase"/>
    <property type="match status" value="1"/>
</dbReference>
<feature type="domain" description="Endonuclease/exonuclease/phosphatase" evidence="2">
    <location>
        <begin position="826"/>
        <end position="1095"/>
    </location>
</feature>
<dbReference type="PANTHER" id="PTHR42834">
    <property type="entry name" value="ENDONUCLEASE/EXONUCLEASE/PHOSPHATASE FAMILY PROTEIN (AFU_ORTHOLOGUE AFUA_3G09210)"/>
    <property type="match status" value="1"/>
</dbReference>
<gene>
    <name evidence="4" type="ORF">OXH18_14270</name>
</gene>